<gene>
    <name evidence="1" type="ORF">SAMN02745781_03306</name>
</gene>
<dbReference type="EMBL" id="FQUH01000018">
    <property type="protein sequence ID" value="SHF84181.1"/>
    <property type="molecule type" value="Genomic_DNA"/>
</dbReference>
<protein>
    <submittedName>
        <fullName evidence="1">Uncharacterized protein</fullName>
    </submittedName>
</protein>
<keyword evidence="2" id="KW-1185">Reference proteome</keyword>
<proteinExistence type="predicted"/>
<sequence>MRRISCFIFLSVLVRADDTKIKQTLTWVKMNDYRHTRLGSYYNV</sequence>
<organism evidence="1 2">
    <name type="scientific">Vibrio gazogenes DSM 21264 = NBRC 103151</name>
    <dbReference type="NCBI Taxonomy" id="1123492"/>
    <lineage>
        <taxon>Bacteria</taxon>
        <taxon>Pseudomonadati</taxon>
        <taxon>Pseudomonadota</taxon>
        <taxon>Gammaproteobacteria</taxon>
        <taxon>Vibrionales</taxon>
        <taxon>Vibrionaceae</taxon>
        <taxon>Vibrio</taxon>
    </lineage>
</organism>
<dbReference type="AlphaFoldDB" id="A0A1M5EYW0"/>
<reference evidence="2" key="1">
    <citation type="submission" date="2016-11" db="EMBL/GenBank/DDBJ databases">
        <authorList>
            <person name="Varghese N."/>
            <person name="Submissions S."/>
        </authorList>
    </citation>
    <scope>NUCLEOTIDE SEQUENCE [LARGE SCALE GENOMIC DNA]</scope>
    <source>
        <strain evidence="2">DSM 21264</strain>
    </source>
</reference>
<evidence type="ECO:0000313" key="2">
    <source>
        <dbReference type="Proteomes" id="UP000184159"/>
    </source>
</evidence>
<evidence type="ECO:0000313" key="1">
    <source>
        <dbReference type="EMBL" id="SHF84181.1"/>
    </source>
</evidence>
<name>A0A1M5EYW0_VIBGA</name>
<dbReference type="Proteomes" id="UP000184159">
    <property type="component" value="Unassembled WGS sequence"/>
</dbReference>
<accession>A0A1M5EYW0</accession>